<feature type="region of interest" description="Disordered" evidence="1">
    <location>
        <begin position="159"/>
        <end position="216"/>
    </location>
</feature>
<keyword evidence="2" id="KW-0812">Transmembrane</keyword>
<sequence length="216" mass="24406">MEHSPLFLKLRLIIFALTTLICLLWVILLSCVLFLRWEVSSLSERSFLFLFLGADTLTVIMLPTLLLVKFRTWLDAARLFLLLVCHIGMAASFTIWSSTISCPDNTLDSLGVCQLINVYIIMASWVPPLLLIVYGIGLATYAWRLASKPKQLLTDEETGDVQPSLLSDPVTEPWDSSTRHLSELMSSLPSASVRDSRHDSRRESGRKSRLEKHPVF</sequence>
<name>A0A9P5MUD9_9AGAM</name>
<proteinExistence type="predicted"/>
<protein>
    <submittedName>
        <fullName evidence="3">Uncharacterized protein</fullName>
    </submittedName>
</protein>
<feature type="transmembrane region" description="Helical" evidence="2">
    <location>
        <begin position="79"/>
        <end position="98"/>
    </location>
</feature>
<accession>A0A9P5MUD9</accession>
<feature type="compositionally biased region" description="Basic and acidic residues" evidence="1">
    <location>
        <begin position="194"/>
        <end position="216"/>
    </location>
</feature>
<reference evidence="3" key="1">
    <citation type="submission" date="2019-10" db="EMBL/GenBank/DDBJ databases">
        <authorList>
            <consortium name="DOE Joint Genome Institute"/>
            <person name="Kuo A."/>
            <person name="Miyauchi S."/>
            <person name="Kiss E."/>
            <person name="Drula E."/>
            <person name="Kohler A."/>
            <person name="Sanchez-Garcia M."/>
            <person name="Andreopoulos B."/>
            <person name="Barry K.W."/>
            <person name="Bonito G."/>
            <person name="Buee M."/>
            <person name="Carver A."/>
            <person name="Chen C."/>
            <person name="Cichocki N."/>
            <person name="Clum A."/>
            <person name="Culley D."/>
            <person name="Crous P.W."/>
            <person name="Fauchery L."/>
            <person name="Girlanda M."/>
            <person name="Hayes R."/>
            <person name="Keri Z."/>
            <person name="LaButti K."/>
            <person name="Lipzen A."/>
            <person name="Lombard V."/>
            <person name="Magnuson J."/>
            <person name="Maillard F."/>
            <person name="Morin E."/>
            <person name="Murat C."/>
            <person name="Nolan M."/>
            <person name="Ohm R."/>
            <person name="Pangilinan J."/>
            <person name="Pereira M."/>
            <person name="Perotto S."/>
            <person name="Peter M."/>
            <person name="Riley R."/>
            <person name="Sitrit Y."/>
            <person name="Stielow B."/>
            <person name="Szollosi G."/>
            <person name="Zifcakova L."/>
            <person name="Stursova M."/>
            <person name="Spatafora J.W."/>
            <person name="Tedersoo L."/>
            <person name="Vaario L.-M."/>
            <person name="Yamada A."/>
            <person name="Yan M."/>
            <person name="Wang P."/>
            <person name="Xu J."/>
            <person name="Bruns T."/>
            <person name="Baldrian P."/>
            <person name="Vilgalys R."/>
            <person name="Henrissat B."/>
            <person name="Grigoriev I.V."/>
            <person name="Hibbett D."/>
            <person name="Nagy L.G."/>
            <person name="Martin F.M."/>
        </authorList>
    </citation>
    <scope>NUCLEOTIDE SEQUENCE</scope>
    <source>
        <strain evidence="3">Prilba</strain>
    </source>
</reference>
<evidence type="ECO:0000313" key="4">
    <source>
        <dbReference type="Proteomes" id="UP000759537"/>
    </source>
</evidence>
<keyword evidence="4" id="KW-1185">Reference proteome</keyword>
<organism evidence="3 4">
    <name type="scientific">Russula ochroleuca</name>
    <dbReference type="NCBI Taxonomy" id="152965"/>
    <lineage>
        <taxon>Eukaryota</taxon>
        <taxon>Fungi</taxon>
        <taxon>Dikarya</taxon>
        <taxon>Basidiomycota</taxon>
        <taxon>Agaricomycotina</taxon>
        <taxon>Agaricomycetes</taxon>
        <taxon>Russulales</taxon>
        <taxon>Russulaceae</taxon>
        <taxon>Russula</taxon>
    </lineage>
</organism>
<feature type="transmembrane region" description="Helical" evidence="2">
    <location>
        <begin position="118"/>
        <end position="143"/>
    </location>
</feature>
<evidence type="ECO:0000256" key="1">
    <source>
        <dbReference type="SAM" id="MobiDB-lite"/>
    </source>
</evidence>
<dbReference type="Proteomes" id="UP000759537">
    <property type="component" value="Unassembled WGS sequence"/>
</dbReference>
<dbReference type="OrthoDB" id="3065653at2759"/>
<keyword evidence="2" id="KW-0472">Membrane</keyword>
<evidence type="ECO:0000256" key="2">
    <source>
        <dbReference type="SAM" id="Phobius"/>
    </source>
</evidence>
<keyword evidence="2" id="KW-1133">Transmembrane helix</keyword>
<evidence type="ECO:0000313" key="3">
    <source>
        <dbReference type="EMBL" id="KAF8478736.1"/>
    </source>
</evidence>
<dbReference type="EMBL" id="WHVB01000011">
    <property type="protein sequence ID" value="KAF8478736.1"/>
    <property type="molecule type" value="Genomic_DNA"/>
</dbReference>
<comment type="caution">
    <text evidence="3">The sequence shown here is derived from an EMBL/GenBank/DDBJ whole genome shotgun (WGS) entry which is preliminary data.</text>
</comment>
<gene>
    <name evidence="3" type="ORF">DFH94DRAFT_751863</name>
</gene>
<dbReference type="AlphaFoldDB" id="A0A9P5MUD9"/>
<feature type="transmembrane region" description="Helical" evidence="2">
    <location>
        <begin position="47"/>
        <end position="67"/>
    </location>
</feature>
<reference evidence="3" key="2">
    <citation type="journal article" date="2020" name="Nat. Commun.">
        <title>Large-scale genome sequencing of mycorrhizal fungi provides insights into the early evolution of symbiotic traits.</title>
        <authorList>
            <person name="Miyauchi S."/>
            <person name="Kiss E."/>
            <person name="Kuo A."/>
            <person name="Drula E."/>
            <person name="Kohler A."/>
            <person name="Sanchez-Garcia M."/>
            <person name="Morin E."/>
            <person name="Andreopoulos B."/>
            <person name="Barry K.W."/>
            <person name="Bonito G."/>
            <person name="Buee M."/>
            <person name="Carver A."/>
            <person name="Chen C."/>
            <person name="Cichocki N."/>
            <person name="Clum A."/>
            <person name="Culley D."/>
            <person name="Crous P.W."/>
            <person name="Fauchery L."/>
            <person name="Girlanda M."/>
            <person name="Hayes R.D."/>
            <person name="Keri Z."/>
            <person name="LaButti K."/>
            <person name="Lipzen A."/>
            <person name="Lombard V."/>
            <person name="Magnuson J."/>
            <person name="Maillard F."/>
            <person name="Murat C."/>
            <person name="Nolan M."/>
            <person name="Ohm R.A."/>
            <person name="Pangilinan J."/>
            <person name="Pereira M.F."/>
            <person name="Perotto S."/>
            <person name="Peter M."/>
            <person name="Pfister S."/>
            <person name="Riley R."/>
            <person name="Sitrit Y."/>
            <person name="Stielow J.B."/>
            <person name="Szollosi G."/>
            <person name="Zifcakova L."/>
            <person name="Stursova M."/>
            <person name="Spatafora J.W."/>
            <person name="Tedersoo L."/>
            <person name="Vaario L.M."/>
            <person name="Yamada A."/>
            <person name="Yan M."/>
            <person name="Wang P."/>
            <person name="Xu J."/>
            <person name="Bruns T."/>
            <person name="Baldrian P."/>
            <person name="Vilgalys R."/>
            <person name="Dunand C."/>
            <person name="Henrissat B."/>
            <person name="Grigoriev I.V."/>
            <person name="Hibbett D."/>
            <person name="Nagy L.G."/>
            <person name="Martin F.M."/>
        </authorList>
    </citation>
    <scope>NUCLEOTIDE SEQUENCE</scope>
    <source>
        <strain evidence="3">Prilba</strain>
    </source>
</reference>
<feature type="transmembrane region" description="Helical" evidence="2">
    <location>
        <begin position="12"/>
        <end position="35"/>
    </location>
</feature>